<feature type="transmembrane region" description="Helical" evidence="1">
    <location>
        <begin position="53"/>
        <end position="80"/>
    </location>
</feature>
<keyword evidence="3" id="KW-0012">Acyltransferase</keyword>
<feature type="transmembrane region" description="Helical" evidence="1">
    <location>
        <begin position="237"/>
        <end position="255"/>
    </location>
</feature>
<feature type="transmembrane region" description="Helical" evidence="1">
    <location>
        <begin position="206"/>
        <end position="225"/>
    </location>
</feature>
<dbReference type="InterPro" id="IPR050879">
    <property type="entry name" value="Acyltransferase_3"/>
</dbReference>
<dbReference type="EMBL" id="QDFR01000009">
    <property type="protein sequence ID" value="PVE50819.1"/>
    <property type="molecule type" value="Genomic_DNA"/>
</dbReference>
<dbReference type="GO" id="GO:0000271">
    <property type="term" value="P:polysaccharide biosynthetic process"/>
    <property type="evidence" value="ECO:0007669"/>
    <property type="project" value="TreeGrafter"/>
</dbReference>
<dbReference type="GO" id="GO:0016747">
    <property type="term" value="F:acyltransferase activity, transferring groups other than amino-acyl groups"/>
    <property type="evidence" value="ECO:0007669"/>
    <property type="project" value="InterPro"/>
</dbReference>
<dbReference type="AlphaFoldDB" id="A0AA92H7J8"/>
<feature type="transmembrane region" description="Helical" evidence="1">
    <location>
        <begin position="295"/>
        <end position="313"/>
    </location>
</feature>
<feature type="transmembrane region" description="Helical" evidence="1">
    <location>
        <begin position="101"/>
        <end position="120"/>
    </location>
</feature>
<dbReference type="GO" id="GO:0016020">
    <property type="term" value="C:membrane"/>
    <property type="evidence" value="ECO:0007669"/>
    <property type="project" value="TreeGrafter"/>
</dbReference>
<protein>
    <submittedName>
        <fullName evidence="3">Acyltransferase</fullName>
    </submittedName>
</protein>
<dbReference type="Pfam" id="PF01757">
    <property type="entry name" value="Acyl_transf_3"/>
    <property type="match status" value="1"/>
</dbReference>
<feature type="domain" description="Acyltransferase 3" evidence="2">
    <location>
        <begin position="17"/>
        <end position="347"/>
    </location>
</feature>
<dbReference type="PANTHER" id="PTHR23028">
    <property type="entry name" value="ACETYLTRANSFERASE"/>
    <property type="match status" value="1"/>
</dbReference>
<dbReference type="InterPro" id="IPR002656">
    <property type="entry name" value="Acyl_transf_3_dom"/>
</dbReference>
<evidence type="ECO:0000313" key="3">
    <source>
        <dbReference type="EMBL" id="PVE50819.1"/>
    </source>
</evidence>
<reference evidence="3 4" key="1">
    <citation type="submission" date="2018-04" db="EMBL/GenBank/DDBJ databases">
        <authorList>
            <person name="Hagen T."/>
        </authorList>
    </citation>
    <scope>NUCLEOTIDE SEQUENCE [LARGE SCALE GENOMIC DNA]</scope>
    <source>
        <strain evidence="3 4">TPD7009</strain>
    </source>
</reference>
<keyword evidence="1" id="KW-0472">Membrane</keyword>
<keyword evidence="1" id="KW-1133">Transmembrane helix</keyword>
<dbReference type="Proteomes" id="UP000244335">
    <property type="component" value="Unassembled WGS sequence"/>
</dbReference>
<feature type="transmembrane region" description="Helical" evidence="1">
    <location>
        <begin position="150"/>
        <end position="170"/>
    </location>
</feature>
<evidence type="ECO:0000259" key="2">
    <source>
        <dbReference type="Pfam" id="PF01757"/>
    </source>
</evidence>
<sequence length="371" mass="42816">MTILENFVVIASNNRYGYIDTLRGISAILVIVSHMSERIREHYLDSVWVFEQALMWLLSEIFDTGRIGVVIFFCISGFLIPSSLSRSKFRPMLTFIITRFFRLYPVYWASIPIALVVIQLPNGRFFSHGDIIANFTMLQQFIGRPNIQGLYWTLQIELIFYFVCVLMFILGQLDKPARVLQAAVFFLVASILMSAARYLTDSKLPVALPLSLAIMFWGYLWRMYLVDKNEEAKRFSIAFGISYIILLIPICLMSYNRDYGFGETWYKYLVSYTVGLFIFCFFTNFRKINWIFGEYLGRISYSMYLFGTVSIVIELNLLKYLEIPVVLHMAIAVWLCIVISSVTFAVIEDPSIKLGKRILTFARGNSAVKVG</sequence>
<keyword evidence="1" id="KW-0812">Transmembrane</keyword>
<organism evidence="3 4">
    <name type="scientific">Rhizobium rhizogenes</name>
    <name type="common">Agrobacterium rhizogenes</name>
    <dbReference type="NCBI Taxonomy" id="359"/>
    <lineage>
        <taxon>Bacteria</taxon>
        <taxon>Pseudomonadati</taxon>
        <taxon>Pseudomonadota</taxon>
        <taxon>Alphaproteobacteria</taxon>
        <taxon>Hyphomicrobiales</taxon>
        <taxon>Rhizobiaceae</taxon>
        <taxon>Rhizobium/Agrobacterium group</taxon>
        <taxon>Rhizobium</taxon>
    </lineage>
</organism>
<feature type="transmembrane region" description="Helical" evidence="1">
    <location>
        <begin position="325"/>
        <end position="347"/>
    </location>
</feature>
<gene>
    <name evidence="3" type="ORF">DC430_19830</name>
</gene>
<comment type="caution">
    <text evidence="3">The sequence shown here is derived from an EMBL/GenBank/DDBJ whole genome shotgun (WGS) entry which is preliminary data.</text>
</comment>
<feature type="transmembrane region" description="Helical" evidence="1">
    <location>
        <begin position="267"/>
        <end position="283"/>
    </location>
</feature>
<keyword evidence="3" id="KW-0808">Transferase</keyword>
<proteinExistence type="predicted"/>
<dbReference type="PANTHER" id="PTHR23028:SF53">
    <property type="entry name" value="ACYL_TRANSF_3 DOMAIN-CONTAINING PROTEIN"/>
    <property type="match status" value="1"/>
</dbReference>
<name>A0AA92H7J8_RHIRH</name>
<evidence type="ECO:0000256" key="1">
    <source>
        <dbReference type="SAM" id="Phobius"/>
    </source>
</evidence>
<feature type="transmembrane region" description="Helical" evidence="1">
    <location>
        <begin position="182"/>
        <end position="200"/>
    </location>
</feature>
<accession>A0AA92H7J8</accession>
<evidence type="ECO:0000313" key="4">
    <source>
        <dbReference type="Proteomes" id="UP000244335"/>
    </source>
</evidence>